<proteinExistence type="predicted"/>
<sequence>MTSATCIFRKDKQMLRNIAQAESDNGLDNPGTSSVGGIWRVNQSVFADTKSASLSVFASRFQGSFGINWNTTTWQDLDKPLYSALAARLAIALQQQEFLNTPTSLDGKLPWSATVQSANWKAAFQKPESVSALRSLYVAAAQRTRSSGTAQLSVGTIVTDGHGSQHLSTPVLVKLWPDQMYYVCVPIQREAFTSLV</sequence>
<keyword evidence="2" id="KW-1185">Reference proteome</keyword>
<gene>
    <name evidence="1" type="ORF">BV898_03705</name>
</gene>
<reference evidence="2" key="1">
    <citation type="submission" date="2017-01" db="EMBL/GenBank/DDBJ databases">
        <title>Comparative genomics of anhydrobiosis in the tardigrade Hypsibius dujardini.</title>
        <authorList>
            <person name="Yoshida Y."/>
            <person name="Koutsovoulos G."/>
            <person name="Laetsch D."/>
            <person name="Stevens L."/>
            <person name="Kumar S."/>
            <person name="Horikawa D."/>
            <person name="Ishino K."/>
            <person name="Komine S."/>
            <person name="Tomita M."/>
            <person name="Blaxter M."/>
            <person name="Arakawa K."/>
        </authorList>
    </citation>
    <scope>NUCLEOTIDE SEQUENCE [LARGE SCALE GENOMIC DNA]</scope>
    <source>
        <strain evidence="2">Z151</strain>
    </source>
</reference>
<protein>
    <submittedName>
        <fullName evidence="1">Uncharacterized protein</fullName>
    </submittedName>
</protein>
<organism evidence="1 2">
    <name type="scientific">Hypsibius exemplaris</name>
    <name type="common">Freshwater tardigrade</name>
    <dbReference type="NCBI Taxonomy" id="2072580"/>
    <lineage>
        <taxon>Eukaryota</taxon>
        <taxon>Metazoa</taxon>
        <taxon>Ecdysozoa</taxon>
        <taxon>Tardigrada</taxon>
        <taxon>Eutardigrada</taxon>
        <taxon>Parachela</taxon>
        <taxon>Hypsibioidea</taxon>
        <taxon>Hypsibiidae</taxon>
        <taxon>Hypsibius</taxon>
    </lineage>
</organism>
<accession>A0A1W0X5B7</accession>
<evidence type="ECO:0000313" key="2">
    <source>
        <dbReference type="Proteomes" id="UP000192578"/>
    </source>
</evidence>
<dbReference type="AlphaFoldDB" id="A0A1W0X5B7"/>
<name>A0A1W0X5B7_HYPEX</name>
<dbReference type="EMBL" id="MTYJ01000017">
    <property type="protein sequence ID" value="OQV22531.1"/>
    <property type="molecule type" value="Genomic_DNA"/>
</dbReference>
<comment type="caution">
    <text evidence="1">The sequence shown here is derived from an EMBL/GenBank/DDBJ whole genome shotgun (WGS) entry which is preliminary data.</text>
</comment>
<feature type="non-terminal residue" evidence="1">
    <location>
        <position position="196"/>
    </location>
</feature>
<evidence type="ECO:0000313" key="1">
    <source>
        <dbReference type="EMBL" id="OQV22531.1"/>
    </source>
</evidence>
<dbReference type="Proteomes" id="UP000192578">
    <property type="component" value="Unassembled WGS sequence"/>
</dbReference>